<protein>
    <submittedName>
        <fullName evidence="3">Uncharacterized protein</fullName>
    </submittedName>
</protein>
<feature type="chain" id="PRO_5040984625" evidence="2">
    <location>
        <begin position="36"/>
        <end position="134"/>
    </location>
</feature>
<sequence>MHPPALSYSQLHNIKHALLHPRIFLLLLVAQPTLGRNLKKKGGNDNDMDMSSDDEMKMKDKKKMKKDKKMKHEKKPSSDEPPLSPTLIFDWDFRGCDVGQILVDKVGGIIATPMGPDSPLCLKQLIGLLKRTGS</sequence>
<evidence type="ECO:0000256" key="2">
    <source>
        <dbReference type="SAM" id="SignalP"/>
    </source>
</evidence>
<dbReference type="Proteomes" id="UP001165122">
    <property type="component" value="Unassembled WGS sequence"/>
</dbReference>
<evidence type="ECO:0000313" key="3">
    <source>
        <dbReference type="EMBL" id="GMI13466.1"/>
    </source>
</evidence>
<evidence type="ECO:0000313" key="4">
    <source>
        <dbReference type="Proteomes" id="UP001165122"/>
    </source>
</evidence>
<reference evidence="4" key="1">
    <citation type="journal article" date="2023" name="Commun. Biol.">
        <title>Genome analysis of Parmales, the sister group of diatoms, reveals the evolutionary specialization of diatoms from phago-mixotrophs to photoautotrophs.</title>
        <authorList>
            <person name="Ban H."/>
            <person name="Sato S."/>
            <person name="Yoshikawa S."/>
            <person name="Yamada K."/>
            <person name="Nakamura Y."/>
            <person name="Ichinomiya M."/>
            <person name="Sato N."/>
            <person name="Blanc-Mathieu R."/>
            <person name="Endo H."/>
            <person name="Kuwata A."/>
            <person name="Ogata H."/>
        </authorList>
    </citation>
    <scope>NUCLEOTIDE SEQUENCE [LARGE SCALE GENOMIC DNA]</scope>
    <source>
        <strain evidence="4">NIES 3700</strain>
    </source>
</reference>
<feature type="region of interest" description="Disordered" evidence="1">
    <location>
        <begin position="36"/>
        <end position="84"/>
    </location>
</feature>
<keyword evidence="4" id="KW-1185">Reference proteome</keyword>
<comment type="caution">
    <text evidence="3">The sequence shown here is derived from an EMBL/GenBank/DDBJ whole genome shotgun (WGS) entry which is preliminary data.</text>
</comment>
<feature type="signal peptide" evidence="2">
    <location>
        <begin position="1"/>
        <end position="35"/>
    </location>
</feature>
<name>A0A9W7FK44_9STRA</name>
<accession>A0A9W7FK44</accession>
<evidence type="ECO:0000256" key="1">
    <source>
        <dbReference type="SAM" id="MobiDB-lite"/>
    </source>
</evidence>
<keyword evidence="2" id="KW-0732">Signal</keyword>
<gene>
    <name evidence="3" type="ORF">TrLO_g4201</name>
</gene>
<organism evidence="3 4">
    <name type="scientific">Triparma laevis f. longispina</name>
    <dbReference type="NCBI Taxonomy" id="1714387"/>
    <lineage>
        <taxon>Eukaryota</taxon>
        <taxon>Sar</taxon>
        <taxon>Stramenopiles</taxon>
        <taxon>Ochrophyta</taxon>
        <taxon>Bolidophyceae</taxon>
        <taxon>Parmales</taxon>
        <taxon>Triparmaceae</taxon>
        <taxon>Triparma</taxon>
    </lineage>
</organism>
<dbReference type="AlphaFoldDB" id="A0A9W7FK44"/>
<feature type="compositionally biased region" description="Basic residues" evidence="1">
    <location>
        <begin position="59"/>
        <end position="74"/>
    </location>
</feature>
<proteinExistence type="predicted"/>
<dbReference type="EMBL" id="BRXW01000192">
    <property type="protein sequence ID" value="GMI13466.1"/>
    <property type="molecule type" value="Genomic_DNA"/>
</dbReference>